<dbReference type="EMBL" id="RYZI01000317">
    <property type="protein sequence ID" value="RWA06677.1"/>
    <property type="molecule type" value="Genomic_DNA"/>
</dbReference>
<reference evidence="1 2" key="1">
    <citation type="submission" date="2018-12" db="EMBL/GenBank/DDBJ databases">
        <title>Draft genome sequence of Xylaria grammica IHI A82.</title>
        <authorList>
            <person name="Buettner E."/>
            <person name="Kellner H."/>
        </authorList>
    </citation>
    <scope>NUCLEOTIDE SEQUENCE [LARGE SCALE GENOMIC DNA]</scope>
    <source>
        <strain evidence="1 2">IHI A82</strain>
    </source>
</reference>
<keyword evidence="2" id="KW-1185">Reference proteome</keyword>
<evidence type="ECO:0000313" key="1">
    <source>
        <dbReference type="EMBL" id="RWA06677.1"/>
    </source>
</evidence>
<dbReference type="AlphaFoldDB" id="A0A439CXB3"/>
<comment type="caution">
    <text evidence="1">The sequence shown here is derived from an EMBL/GenBank/DDBJ whole genome shotgun (WGS) entry which is preliminary data.</text>
</comment>
<proteinExistence type="predicted"/>
<dbReference type="Proteomes" id="UP000286045">
    <property type="component" value="Unassembled WGS sequence"/>
</dbReference>
<organism evidence="1 2">
    <name type="scientific">Xylaria grammica</name>
    <dbReference type="NCBI Taxonomy" id="363999"/>
    <lineage>
        <taxon>Eukaryota</taxon>
        <taxon>Fungi</taxon>
        <taxon>Dikarya</taxon>
        <taxon>Ascomycota</taxon>
        <taxon>Pezizomycotina</taxon>
        <taxon>Sordariomycetes</taxon>
        <taxon>Xylariomycetidae</taxon>
        <taxon>Xylariales</taxon>
        <taxon>Xylariaceae</taxon>
        <taxon>Xylaria</taxon>
    </lineage>
</organism>
<accession>A0A439CXB3</accession>
<protein>
    <submittedName>
        <fullName evidence="1">Uncharacterized protein</fullName>
    </submittedName>
</protein>
<gene>
    <name evidence="1" type="ORF">EKO27_g8424</name>
</gene>
<name>A0A439CXB3_9PEZI</name>
<evidence type="ECO:0000313" key="2">
    <source>
        <dbReference type="Proteomes" id="UP000286045"/>
    </source>
</evidence>
<sequence>MPSIEHGFGRGVTRGARRWVWINFPPCFSIRPHRVYRVVAFARAIGPPTFLSIHGFSSHNHDYRRRDSSRFPDLRVSDMPRLRRKLTGEEKERRQKVLAAVDETRLRPGWGPRDALRHSQGGVTKRYIQAGALPFSSAAHFNFYVDKVFWESFCQQDSQFPFAPSYQHKADTPYSAQYAKAYFAARPTPEQRKIKENKEAREKGKRQNPQLVRGRKYKQALEDMVANQVHLSQKSSQGRHECRAPWGARVELHKALLGEAMPYLPGCGPFEMECPFSAFGQEFTVCFGPTGVLSDVLREASLYMGGDNLQILLYAKFRDLANGDRRISLLLEWHHMVNETSPAWRRGFYKAWCALLSLLNQQLQGARVSLTGHLRQYYGQQAAEHLALHSQIDRRMAALESREKARRQMVEGMKGEGISEDLVREMERFTREIGGMHVETHIGSKDSVAEKVEQLVYLSVDPGGLFSLAPDAAARQGMIRPTAERVFTEVVYSLTHDPKIALSHRLEGCEVLLGGSESPWGKLLPRDVRYNIMSAALWDYQRDHGQAGEFEIVSRGLNTLELVALQDQVWSNDQGLM</sequence>